<protein>
    <submittedName>
        <fullName evidence="5">Metalloregulator ArsR/SmtB family transcription factor</fullName>
    </submittedName>
</protein>
<dbReference type="Proteomes" id="UP001154265">
    <property type="component" value="Unassembled WGS sequence"/>
</dbReference>
<keyword evidence="3" id="KW-0804">Transcription</keyword>
<name>A0ABT6EZC3_9SYNE</name>
<dbReference type="PRINTS" id="PR00778">
    <property type="entry name" value="HTHARSR"/>
</dbReference>
<accession>A0ABT6EZC3</accession>
<feature type="domain" description="HTH arsR-type" evidence="4">
    <location>
        <begin position="7"/>
        <end position="101"/>
    </location>
</feature>
<gene>
    <name evidence="5" type="ORF">L3556_08450</name>
</gene>
<dbReference type="InterPro" id="IPR036390">
    <property type="entry name" value="WH_DNA-bd_sf"/>
</dbReference>
<sequence>MIQRRASLSEPETEIALGFHALSEPIRLQVLEHLKIQELCVCDLCDRLELSPSKLSFHLKTLRQAGLVQSRQQGRWVYYSLNIPQFQILEGYLNQYRSLDAIRPAQPCSP</sequence>
<dbReference type="InterPro" id="IPR051011">
    <property type="entry name" value="Metal_resp_trans_reg"/>
</dbReference>
<dbReference type="SUPFAM" id="SSF46785">
    <property type="entry name" value="Winged helix' DNA-binding domain"/>
    <property type="match status" value="1"/>
</dbReference>
<comment type="caution">
    <text evidence="5">The sequence shown here is derived from an EMBL/GenBank/DDBJ whole genome shotgun (WGS) entry which is preliminary data.</text>
</comment>
<dbReference type="InterPro" id="IPR001845">
    <property type="entry name" value="HTH_ArsR_DNA-bd_dom"/>
</dbReference>
<proteinExistence type="predicted"/>
<dbReference type="Gene3D" id="1.10.10.10">
    <property type="entry name" value="Winged helix-like DNA-binding domain superfamily/Winged helix DNA-binding domain"/>
    <property type="match status" value="1"/>
</dbReference>
<evidence type="ECO:0000313" key="6">
    <source>
        <dbReference type="Proteomes" id="UP001154265"/>
    </source>
</evidence>
<dbReference type="Pfam" id="PF01022">
    <property type="entry name" value="HTH_5"/>
    <property type="match status" value="1"/>
</dbReference>
<keyword evidence="1" id="KW-0805">Transcription regulation</keyword>
<keyword evidence="6" id="KW-1185">Reference proteome</keyword>
<evidence type="ECO:0000313" key="5">
    <source>
        <dbReference type="EMBL" id="MDG2990955.1"/>
    </source>
</evidence>
<organism evidence="5 6">
    <name type="scientific">Candidatus Synechococcus calcipolaris G9</name>
    <dbReference type="NCBI Taxonomy" id="1497997"/>
    <lineage>
        <taxon>Bacteria</taxon>
        <taxon>Bacillati</taxon>
        <taxon>Cyanobacteriota</taxon>
        <taxon>Cyanophyceae</taxon>
        <taxon>Synechococcales</taxon>
        <taxon>Synechococcaceae</taxon>
        <taxon>Synechococcus</taxon>
    </lineage>
</organism>
<evidence type="ECO:0000256" key="2">
    <source>
        <dbReference type="ARBA" id="ARBA00023125"/>
    </source>
</evidence>
<keyword evidence="2" id="KW-0238">DNA-binding</keyword>
<reference evidence="5" key="2">
    <citation type="submission" date="2022-01" db="EMBL/GenBank/DDBJ databases">
        <authorList>
            <person name="Zivanovic Y."/>
            <person name="Moreira D."/>
            <person name="Lopez-Garcia P."/>
        </authorList>
    </citation>
    <scope>NUCLEOTIDE SEQUENCE</scope>
    <source>
        <strain evidence="5">G9</strain>
    </source>
</reference>
<dbReference type="SMART" id="SM00418">
    <property type="entry name" value="HTH_ARSR"/>
    <property type="match status" value="1"/>
</dbReference>
<dbReference type="InterPro" id="IPR011991">
    <property type="entry name" value="ArsR-like_HTH"/>
</dbReference>
<dbReference type="PANTHER" id="PTHR43132">
    <property type="entry name" value="ARSENICAL RESISTANCE OPERON REPRESSOR ARSR-RELATED"/>
    <property type="match status" value="1"/>
</dbReference>
<dbReference type="CDD" id="cd00090">
    <property type="entry name" value="HTH_ARSR"/>
    <property type="match status" value="1"/>
</dbReference>
<dbReference type="EMBL" id="JAKKUT010000002">
    <property type="protein sequence ID" value="MDG2990955.1"/>
    <property type="molecule type" value="Genomic_DNA"/>
</dbReference>
<dbReference type="RefSeq" id="WP_277866841.1">
    <property type="nucleotide sequence ID" value="NZ_JAKKUT010000002.1"/>
</dbReference>
<dbReference type="NCBIfam" id="NF033788">
    <property type="entry name" value="HTH_metalloreg"/>
    <property type="match status" value="1"/>
</dbReference>
<evidence type="ECO:0000259" key="4">
    <source>
        <dbReference type="PROSITE" id="PS50987"/>
    </source>
</evidence>
<dbReference type="PROSITE" id="PS50987">
    <property type="entry name" value="HTH_ARSR_2"/>
    <property type="match status" value="1"/>
</dbReference>
<evidence type="ECO:0000256" key="3">
    <source>
        <dbReference type="ARBA" id="ARBA00023163"/>
    </source>
</evidence>
<dbReference type="PANTHER" id="PTHR43132:SF2">
    <property type="entry name" value="ARSENICAL RESISTANCE OPERON REPRESSOR ARSR-RELATED"/>
    <property type="match status" value="1"/>
</dbReference>
<reference evidence="5" key="1">
    <citation type="journal article" date="2022" name="Genome Biol. Evol.">
        <title>A New Gene Family Diagnostic for Intracellular Biomineralization of Amorphous Ca Carbonates by Cyanobacteria.</title>
        <authorList>
            <person name="Benzerara K."/>
            <person name="Duprat E."/>
            <person name="Bitard-Feildel T."/>
            <person name="Caumes G."/>
            <person name="Cassier-Chauvat C."/>
            <person name="Chauvat F."/>
            <person name="Dezi M."/>
            <person name="Diop S.I."/>
            <person name="Gaschignard G."/>
            <person name="Gorgen S."/>
            <person name="Gugger M."/>
            <person name="Lopez-Garcia P."/>
            <person name="Millet M."/>
            <person name="Skouri-Panet F."/>
            <person name="Moreira D."/>
            <person name="Callebaut I."/>
        </authorList>
    </citation>
    <scope>NUCLEOTIDE SEQUENCE</scope>
    <source>
        <strain evidence="5">G9</strain>
    </source>
</reference>
<evidence type="ECO:0000256" key="1">
    <source>
        <dbReference type="ARBA" id="ARBA00023015"/>
    </source>
</evidence>
<dbReference type="InterPro" id="IPR036388">
    <property type="entry name" value="WH-like_DNA-bd_sf"/>
</dbReference>